<feature type="transmembrane region" description="Helical" evidence="5">
    <location>
        <begin position="289"/>
        <end position="308"/>
    </location>
</feature>
<dbReference type="Pfam" id="PF07690">
    <property type="entry name" value="MFS_1"/>
    <property type="match status" value="1"/>
</dbReference>
<protein>
    <submittedName>
        <fullName evidence="7">MFS transporter</fullName>
    </submittedName>
</protein>
<keyword evidence="4 5" id="KW-0472">Membrane</keyword>
<evidence type="ECO:0000256" key="4">
    <source>
        <dbReference type="ARBA" id="ARBA00023136"/>
    </source>
</evidence>
<feature type="transmembrane region" description="Helical" evidence="5">
    <location>
        <begin position="346"/>
        <end position="371"/>
    </location>
</feature>
<feature type="transmembrane region" description="Helical" evidence="5">
    <location>
        <begin position="143"/>
        <end position="164"/>
    </location>
</feature>
<evidence type="ECO:0000313" key="8">
    <source>
        <dbReference type="Proteomes" id="UP000509638"/>
    </source>
</evidence>
<dbReference type="Gene3D" id="1.20.1250.20">
    <property type="entry name" value="MFS general substrate transporter like domains"/>
    <property type="match status" value="1"/>
</dbReference>
<dbReference type="InterPro" id="IPR036259">
    <property type="entry name" value="MFS_trans_sf"/>
</dbReference>
<dbReference type="Proteomes" id="UP000509638">
    <property type="component" value="Chromosome"/>
</dbReference>
<dbReference type="InterPro" id="IPR052524">
    <property type="entry name" value="MFS_Cyanate_Porter"/>
</dbReference>
<organism evidence="7 8">
    <name type="scientific">Microbacterium oleivorans</name>
    <dbReference type="NCBI Taxonomy" id="273677"/>
    <lineage>
        <taxon>Bacteria</taxon>
        <taxon>Bacillati</taxon>
        <taxon>Actinomycetota</taxon>
        <taxon>Actinomycetes</taxon>
        <taxon>Micrococcales</taxon>
        <taxon>Microbacteriaceae</taxon>
        <taxon>Microbacterium</taxon>
    </lineage>
</organism>
<feature type="transmembrane region" description="Helical" evidence="5">
    <location>
        <begin position="377"/>
        <end position="398"/>
    </location>
</feature>
<evidence type="ECO:0000256" key="2">
    <source>
        <dbReference type="ARBA" id="ARBA00022692"/>
    </source>
</evidence>
<proteinExistence type="predicted"/>
<evidence type="ECO:0000259" key="6">
    <source>
        <dbReference type="PROSITE" id="PS50850"/>
    </source>
</evidence>
<dbReference type="PANTHER" id="PTHR23523:SF2">
    <property type="entry name" value="2-NITROIMIDAZOLE TRANSPORTER"/>
    <property type="match status" value="1"/>
</dbReference>
<dbReference type="SUPFAM" id="SSF103473">
    <property type="entry name" value="MFS general substrate transporter"/>
    <property type="match status" value="1"/>
</dbReference>
<dbReference type="EMBL" id="CP058316">
    <property type="protein sequence ID" value="QLD13269.1"/>
    <property type="molecule type" value="Genomic_DNA"/>
</dbReference>
<evidence type="ECO:0000256" key="1">
    <source>
        <dbReference type="ARBA" id="ARBA00004651"/>
    </source>
</evidence>
<keyword evidence="3 5" id="KW-1133">Transmembrane helix</keyword>
<keyword evidence="2 5" id="KW-0812">Transmembrane</keyword>
<evidence type="ECO:0000256" key="3">
    <source>
        <dbReference type="ARBA" id="ARBA00022989"/>
    </source>
</evidence>
<name>A0A7D5FB55_9MICO</name>
<dbReference type="InterPro" id="IPR011701">
    <property type="entry name" value="MFS"/>
</dbReference>
<sequence>MGRGHPAVVSALWRGRALAFVGVVLVAFSLRSAVASLSPILAEIDADLGVPSWVAGLIGAAPPICFAVFGVLTPVLERRFGLQRLAVAAMIVAAAALLGRALAPDAGTLLLATTVLFAAISTGNVVLPPLIKTYFPDRVGTMTAIYSTMLAIAAFVPPLVAVPIADTAGWRFSLGLWSVFAALAIVPWLVTLRRSRIAAAAGDGALPPPPPPQVLGRLFRLPMAWAIAVTFAVSASSVYASFAWLPIILVDLAGVSHSAAGALLALFGAMGLPWSILVPLVITRWRRLGAIYAVAASAGVLAVAGLLIAPGSAVVLWVVLLGTPQMLFPAALVFMQLKTRTHEGTVALSGFAQSIGYGVAAVFPISFALLHEATGDWTGPLIMVGVLMLAAIPAGIVVTRPQTIEDQWEQRHGAW</sequence>
<feature type="domain" description="Major facilitator superfamily (MFS) profile" evidence="6">
    <location>
        <begin position="17"/>
        <end position="403"/>
    </location>
</feature>
<feature type="transmembrane region" description="Helical" evidence="5">
    <location>
        <begin position="109"/>
        <end position="131"/>
    </location>
</feature>
<feature type="transmembrane region" description="Helical" evidence="5">
    <location>
        <begin position="223"/>
        <end position="247"/>
    </location>
</feature>
<accession>A0A7D5FB55</accession>
<comment type="subcellular location">
    <subcellularLocation>
        <location evidence="1">Cell membrane</location>
        <topology evidence="1">Multi-pass membrane protein</topology>
    </subcellularLocation>
</comment>
<feature type="transmembrane region" description="Helical" evidence="5">
    <location>
        <begin position="52"/>
        <end position="73"/>
    </location>
</feature>
<gene>
    <name evidence="7" type="ORF">HW566_08090</name>
</gene>
<dbReference type="PANTHER" id="PTHR23523">
    <property type="match status" value="1"/>
</dbReference>
<evidence type="ECO:0000313" key="7">
    <source>
        <dbReference type="EMBL" id="QLD13269.1"/>
    </source>
</evidence>
<feature type="transmembrane region" description="Helical" evidence="5">
    <location>
        <begin position="314"/>
        <end position="334"/>
    </location>
</feature>
<feature type="transmembrane region" description="Helical" evidence="5">
    <location>
        <begin position="170"/>
        <end position="190"/>
    </location>
</feature>
<reference evidence="7 8" key="1">
    <citation type="submission" date="2020-06" db="EMBL/GenBank/DDBJ databases">
        <authorList>
            <person name="Jo H."/>
        </authorList>
    </citation>
    <scope>NUCLEOTIDE SEQUENCE [LARGE SCALE GENOMIC DNA]</scope>
    <source>
        <strain evidence="7 8">I46</strain>
    </source>
</reference>
<dbReference type="AlphaFoldDB" id="A0A7D5FB55"/>
<feature type="transmembrane region" description="Helical" evidence="5">
    <location>
        <begin position="259"/>
        <end position="282"/>
    </location>
</feature>
<feature type="transmembrane region" description="Helical" evidence="5">
    <location>
        <begin position="85"/>
        <end position="103"/>
    </location>
</feature>
<dbReference type="InterPro" id="IPR020846">
    <property type="entry name" value="MFS_dom"/>
</dbReference>
<dbReference type="PROSITE" id="PS50850">
    <property type="entry name" value="MFS"/>
    <property type="match status" value="1"/>
</dbReference>
<evidence type="ECO:0000256" key="5">
    <source>
        <dbReference type="SAM" id="Phobius"/>
    </source>
</evidence>
<dbReference type="GO" id="GO:0022857">
    <property type="term" value="F:transmembrane transporter activity"/>
    <property type="evidence" value="ECO:0007669"/>
    <property type="project" value="InterPro"/>
</dbReference>
<dbReference type="GO" id="GO:0005886">
    <property type="term" value="C:plasma membrane"/>
    <property type="evidence" value="ECO:0007669"/>
    <property type="project" value="UniProtKB-SubCell"/>
</dbReference>